<reference evidence="14 15" key="1">
    <citation type="submission" date="2017-09" db="EMBL/GenBank/DDBJ databases">
        <title>Depth-based differentiation of microbial function through sediment-hosted aquifers and enrichment of novel symbionts in the deep terrestrial subsurface.</title>
        <authorList>
            <person name="Probst A.J."/>
            <person name="Ladd B."/>
            <person name="Jarett J.K."/>
            <person name="Geller-Mcgrath D.E."/>
            <person name="Sieber C.M."/>
            <person name="Emerson J.B."/>
            <person name="Anantharaman K."/>
            <person name="Thomas B.C."/>
            <person name="Malmstrom R."/>
            <person name="Stieglmeier M."/>
            <person name="Klingl A."/>
            <person name="Woyke T."/>
            <person name="Ryan C.M."/>
            <person name="Banfield J.F."/>
        </authorList>
    </citation>
    <scope>NUCLEOTIDE SEQUENCE [LARGE SCALE GENOMIC DNA]</scope>
    <source>
        <strain evidence="14">CG22_combo_CG10-13_8_21_14_all_34_12</strain>
    </source>
</reference>
<dbReference type="GO" id="GO:0006270">
    <property type="term" value="P:DNA replication initiation"/>
    <property type="evidence" value="ECO:0007669"/>
    <property type="project" value="UniProtKB-UniRule"/>
</dbReference>
<proteinExistence type="inferred from homology"/>
<evidence type="ECO:0000256" key="3">
    <source>
        <dbReference type="ARBA" id="ARBA00022705"/>
    </source>
</evidence>
<keyword evidence="6 8" id="KW-0446">Lipid-binding</keyword>
<dbReference type="InterPro" id="IPR013317">
    <property type="entry name" value="DnaA_dom"/>
</dbReference>
<feature type="region of interest" description="Domain I, interacts with DnaA modulators" evidence="8">
    <location>
        <begin position="1"/>
        <end position="89"/>
    </location>
</feature>
<dbReference type="SUPFAM" id="SSF52540">
    <property type="entry name" value="P-loop containing nucleoside triphosphate hydrolases"/>
    <property type="match status" value="1"/>
</dbReference>
<dbReference type="Proteomes" id="UP000229699">
    <property type="component" value="Unassembled WGS sequence"/>
</dbReference>
<evidence type="ECO:0000259" key="12">
    <source>
        <dbReference type="SMART" id="SM00382"/>
    </source>
</evidence>
<dbReference type="SUPFAM" id="SSF48295">
    <property type="entry name" value="TrpR-like"/>
    <property type="match status" value="1"/>
</dbReference>
<dbReference type="Gene3D" id="1.10.8.60">
    <property type="match status" value="1"/>
</dbReference>
<evidence type="ECO:0000256" key="4">
    <source>
        <dbReference type="ARBA" id="ARBA00022741"/>
    </source>
</evidence>
<dbReference type="InterPro" id="IPR020591">
    <property type="entry name" value="Chromosome_initiator_DnaA-like"/>
</dbReference>
<dbReference type="GO" id="GO:0005524">
    <property type="term" value="F:ATP binding"/>
    <property type="evidence" value="ECO:0007669"/>
    <property type="project" value="UniProtKB-UniRule"/>
</dbReference>
<evidence type="ECO:0000313" key="15">
    <source>
        <dbReference type="Proteomes" id="UP000229699"/>
    </source>
</evidence>
<evidence type="ECO:0000256" key="10">
    <source>
        <dbReference type="RuleBase" id="RU000577"/>
    </source>
</evidence>
<dbReference type="PANTHER" id="PTHR30050:SF2">
    <property type="entry name" value="CHROMOSOMAL REPLICATION INITIATOR PROTEIN DNAA"/>
    <property type="match status" value="1"/>
</dbReference>
<feature type="domain" description="Chromosomal replication initiator DnaA C-terminal" evidence="13">
    <location>
        <begin position="351"/>
        <end position="420"/>
    </location>
</feature>
<gene>
    <name evidence="8 14" type="primary">dnaA</name>
    <name evidence="14" type="ORF">COW97_00095</name>
</gene>
<keyword evidence="5 8" id="KW-0067">ATP-binding</keyword>
<feature type="region of interest" description="Domain IV, binds dsDNA" evidence="8">
    <location>
        <begin position="324"/>
        <end position="445"/>
    </location>
</feature>
<evidence type="ECO:0000256" key="1">
    <source>
        <dbReference type="ARBA" id="ARBA00006583"/>
    </source>
</evidence>
<keyword evidence="2 8" id="KW-0963">Cytoplasm</keyword>
<dbReference type="InterPro" id="IPR003593">
    <property type="entry name" value="AAA+_ATPase"/>
</dbReference>
<dbReference type="AlphaFoldDB" id="A0A2H0C1V2"/>
<accession>A0A2H0C1V2</accession>
<dbReference type="GO" id="GO:0005886">
    <property type="term" value="C:plasma membrane"/>
    <property type="evidence" value="ECO:0007669"/>
    <property type="project" value="TreeGrafter"/>
</dbReference>
<evidence type="ECO:0000256" key="11">
    <source>
        <dbReference type="RuleBase" id="RU004227"/>
    </source>
</evidence>
<organism evidence="14 15">
    <name type="scientific">Candidatus Roizmanbacteria bacterium CG22_combo_CG10-13_8_21_14_all_34_12</name>
    <dbReference type="NCBI Taxonomy" id="1974860"/>
    <lineage>
        <taxon>Bacteria</taxon>
        <taxon>Candidatus Roizmaniibacteriota</taxon>
    </lineage>
</organism>
<dbReference type="NCBIfam" id="TIGR00362">
    <property type="entry name" value="DnaA"/>
    <property type="match status" value="1"/>
</dbReference>
<keyword evidence="4 8" id="KW-0547">Nucleotide-binding</keyword>
<dbReference type="CDD" id="cd06571">
    <property type="entry name" value="Bac_DnaA_C"/>
    <property type="match status" value="1"/>
</dbReference>
<dbReference type="Pfam" id="PF08299">
    <property type="entry name" value="Bac_DnaA_C"/>
    <property type="match status" value="1"/>
</dbReference>
<dbReference type="InterPro" id="IPR001957">
    <property type="entry name" value="Chromosome_initiator_DnaA"/>
</dbReference>
<feature type="domain" description="AAA+ ATPase" evidence="12">
    <location>
        <begin position="141"/>
        <end position="275"/>
    </location>
</feature>
<dbReference type="PRINTS" id="PR00051">
    <property type="entry name" value="DNAA"/>
</dbReference>
<evidence type="ECO:0000256" key="6">
    <source>
        <dbReference type="ARBA" id="ARBA00023121"/>
    </source>
</evidence>
<dbReference type="EMBL" id="PCTC01000003">
    <property type="protein sequence ID" value="PIP63886.1"/>
    <property type="molecule type" value="Genomic_DNA"/>
</dbReference>
<name>A0A2H0C1V2_9BACT</name>
<dbReference type="GO" id="GO:0003688">
    <property type="term" value="F:DNA replication origin binding"/>
    <property type="evidence" value="ECO:0007669"/>
    <property type="project" value="UniProtKB-UniRule"/>
</dbReference>
<evidence type="ECO:0000256" key="9">
    <source>
        <dbReference type="NCBIfam" id="TIGR00362"/>
    </source>
</evidence>
<evidence type="ECO:0000259" key="13">
    <source>
        <dbReference type="SMART" id="SM00760"/>
    </source>
</evidence>
<dbReference type="Gene3D" id="3.40.50.300">
    <property type="entry name" value="P-loop containing nucleotide triphosphate hydrolases"/>
    <property type="match status" value="1"/>
</dbReference>
<dbReference type="GO" id="GO:0006275">
    <property type="term" value="P:regulation of DNA replication"/>
    <property type="evidence" value="ECO:0007669"/>
    <property type="project" value="UniProtKB-UniRule"/>
</dbReference>
<evidence type="ECO:0000256" key="5">
    <source>
        <dbReference type="ARBA" id="ARBA00022840"/>
    </source>
</evidence>
<dbReference type="GO" id="GO:0005737">
    <property type="term" value="C:cytoplasm"/>
    <property type="evidence" value="ECO:0007669"/>
    <property type="project" value="UniProtKB-SubCell"/>
</dbReference>
<comment type="similarity">
    <text evidence="1 8 11">Belongs to the DnaA family.</text>
</comment>
<sequence>MSLISSYWESFVKKLVEENKDKRSVIPSLLNQAKIVELNDDKISLSVASPGAYDFLAKRSHEIEQRFFNHSQKKIEIEFIVKMPSKKTVSAPLLSFEPSIEDVFAKAGLNKKYNFDNFAVSTSNQVAYAAAQAVVKNPGSAYNPLFLYGGVGVGKTHIAQSVAKKILEEDRNQKVYFCPGDNFTNELIESIRGKATGRFRQKYRYLNLLIIDDIQFIAGKNAVQEEFFHTFNAIASSGGQIILTSDRPPSAIKNLEDRLHSRFLGGLTVDIQPPDFELRSAILLIKAKEKNINVDIEAVKIIAERITDCRGLEGALLSIYAKVFGTKEQVDLEAVEMFFSQDNKESKKRVNPSDVIKTVCSFYNIKQSHLKGPSRAASIAFYRQITMYILLRELGLTLSAVAEMLNRKDHTTALHAKQKVGNLILHDLNLKKEVDTITQSLFQST</sequence>
<dbReference type="HAMAP" id="MF_00377">
    <property type="entry name" value="DnaA_bact"/>
    <property type="match status" value="1"/>
</dbReference>
<dbReference type="Gene3D" id="1.10.1750.10">
    <property type="match status" value="1"/>
</dbReference>
<keyword evidence="3 8" id="KW-0235">DNA replication</keyword>
<comment type="caution">
    <text evidence="8">Lacks conserved residue(s) required for the propagation of feature annotation.</text>
</comment>
<feature type="binding site" evidence="8">
    <location>
        <position position="152"/>
    </location>
    <ligand>
        <name>ATP</name>
        <dbReference type="ChEBI" id="CHEBI:30616"/>
    </ligand>
</feature>
<dbReference type="InterPro" id="IPR010921">
    <property type="entry name" value="Trp_repressor/repl_initiator"/>
</dbReference>
<dbReference type="InterPro" id="IPR027417">
    <property type="entry name" value="P-loop_NTPase"/>
</dbReference>
<evidence type="ECO:0000256" key="2">
    <source>
        <dbReference type="ARBA" id="ARBA00022490"/>
    </source>
</evidence>
<dbReference type="CDD" id="cd00009">
    <property type="entry name" value="AAA"/>
    <property type="match status" value="1"/>
</dbReference>
<feature type="binding site" evidence="8">
    <location>
        <position position="155"/>
    </location>
    <ligand>
        <name>ATP</name>
        <dbReference type="ChEBI" id="CHEBI:30616"/>
    </ligand>
</feature>
<comment type="subunit">
    <text evidence="8">Oligomerizes as a right-handed, spiral filament on DNA at oriC.</text>
</comment>
<dbReference type="GO" id="GO:0008289">
    <property type="term" value="F:lipid binding"/>
    <property type="evidence" value="ECO:0007669"/>
    <property type="project" value="UniProtKB-KW"/>
</dbReference>
<comment type="domain">
    <text evidence="8">Domain I is involved in oligomerization and binding regulators, domain II is flexibile and of varying length in different bacteria, domain III forms the AAA+ region, while domain IV binds dsDNA.</text>
</comment>
<comment type="subcellular location">
    <subcellularLocation>
        <location evidence="8">Cytoplasm</location>
    </subcellularLocation>
</comment>
<feature type="binding site" evidence="8">
    <location>
        <position position="156"/>
    </location>
    <ligand>
        <name>ATP</name>
        <dbReference type="ChEBI" id="CHEBI:30616"/>
    </ligand>
</feature>
<evidence type="ECO:0000256" key="7">
    <source>
        <dbReference type="ARBA" id="ARBA00023125"/>
    </source>
</evidence>
<keyword evidence="7 8" id="KW-0238">DNA-binding</keyword>
<feature type="binding site" evidence="8">
    <location>
        <position position="154"/>
    </location>
    <ligand>
        <name>ATP</name>
        <dbReference type="ChEBI" id="CHEBI:30616"/>
    </ligand>
</feature>
<comment type="caution">
    <text evidence="14">The sequence shown here is derived from an EMBL/GenBank/DDBJ whole genome shotgun (WGS) entry which is preliminary data.</text>
</comment>
<dbReference type="Pfam" id="PF00308">
    <property type="entry name" value="Bac_DnaA"/>
    <property type="match status" value="1"/>
</dbReference>
<comment type="function">
    <text evidence="8 10">Plays an essential role in the initiation and regulation of chromosomal replication. ATP-DnaA binds to the origin of replication (oriC) to initiate formation of the DNA replication initiation complex once per cell cycle. Binds the DnaA box (a 9 base pair repeat at the origin) and separates the double-stranded (ds)DNA. Forms a right-handed helical filament on oriC DNA; dsDNA binds to the exterior of the filament while single-stranded (ss)DNA is stabiized in the filament's interior. The ATP-DnaA-oriC complex binds and stabilizes one strand of the AT-rich DNA unwinding element (DUE), permitting loading of DNA polymerase. After initiation quickly degrades to an ADP-DnaA complex that is not apt for DNA replication. Binds acidic phospholipids.</text>
</comment>
<dbReference type="InterPro" id="IPR013159">
    <property type="entry name" value="DnaA_C"/>
</dbReference>
<evidence type="ECO:0000313" key="14">
    <source>
        <dbReference type="EMBL" id="PIP63886.1"/>
    </source>
</evidence>
<dbReference type="SMART" id="SM00760">
    <property type="entry name" value="Bac_DnaA_C"/>
    <property type="match status" value="1"/>
</dbReference>
<protein>
    <recommendedName>
        <fullName evidence="8 9">Chromosomal replication initiator protein DnaA</fullName>
    </recommendedName>
</protein>
<dbReference type="PANTHER" id="PTHR30050">
    <property type="entry name" value="CHROMOSOMAL REPLICATION INITIATOR PROTEIN DNAA"/>
    <property type="match status" value="1"/>
</dbReference>
<evidence type="ECO:0000256" key="8">
    <source>
        <dbReference type="HAMAP-Rule" id="MF_00377"/>
    </source>
</evidence>
<dbReference type="FunFam" id="3.40.50.300:FF:000668">
    <property type="entry name" value="Chromosomal replication initiator protein DnaA"/>
    <property type="match status" value="1"/>
</dbReference>
<dbReference type="SMART" id="SM00382">
    <property type="entry name" value="AAA"/>
    <property type="match status" value="1"/>
</dbReference>